<evidence type="ECO:0000256" key="4">
    <source>
        <dbReference type="ARBA" id="ARBA00023002"/>
    </source>
</evidence>
<comment type="pathway">
    <text evidence="1">Cofactor biosynthesis; riboflavin biosynthesis; 5-amino-6-(D-ribitylamino)uracil from GTP: step 3/4.</text>
</comment>
<dbReference type="GO" id="GO:0008703">
    <property type="term" value="F:5-amino-6-(5-phosphoribosylamino)uracil reductase activity"/>
    <property type="evidence" value="ECO:0007669"/>
    <property type="project" value="UniProtKB-EC"/>
</dbReference>
<dbReference type="PANTHER" id="PTHR38011">
    <property type="entry name" value="DIHYDROFOLATE REDUCTASE FAMILY PROTEIN (AFU_ORTHOLOGUE AFUA_8G06820)"/>
    <property type="match status" value="1"/>
</dbReference>
<evidence type="ECO:0000259" key="5">
    <source>
        <dbReference type="Pfam" id="PF01872"/>
    </source>
</evidence>
<dbReference type="EC" id="1.1.1.193" evidence="2"/>
<accession>A0A645EZ61</accession>
<dbReference type="PANTHER" id="PTHR38011:SF7">
    <property type="entry name" value="2,5-DIAMINO-6-RIBOSYLAMINO-4(3H)-PYRIMIDINONE 5'-PHOSPHATE REDUCTASE"/>
    <property type="match status" value="1"/>
</dbReference>
<sequence>MIFAAIAAGIGKVVGAIKDPNPRVAGQGFDRLRAAGVQVEIGDGGAQSRELNIGFFSRMVRRQPWVRLKAGMSLDGATALTNGQSQWITSEAARADGHHWRARACAILTGIGTVLGDDPLLNVRHVDTPRQPRVVIVDSQLRTPPTAKLFDVPREVLIYTTVSDTTRHTPLEARGARIIPMPHSAGRIDLHAMLQDLGQREVNELHVEAGGTLNGALLQASLVDECLLYIAPTLLGKAQGAFSGMELSSLADAPRLAFKDTAAIGNDWRVRAVVGGRDRF</sequence>
<dbReference type="NCBIfam" id="TIGR00326">
    <property type="entry name" value="eubact_ribD"/>
    <property type="match status" value="1"/>
</dbReference>
<evidence type="ECO:0000256" key="1">
    <source>
        <dbReference type="ARBA" id="ARBA00004910"/>
    </source>
</evidence>
<dbReference type="InterPro" id="IPR016193">
    <property type="entry name" value="Cytidine_deaminase-like"/>
</dbReference>
<evidence type="ECO:0000256" key="2">
    <source>
        <dbReference type="ARBA" id="ARBA00013173"/>
    </source>
</evidence>
<gene>
    <name evidence="6" type="primary">ribD_24</name>
    <name evidence="6" type="ORF">SDC9_152946</name>
</gene>
<dbReference type="GO" id="GO:0050661">
    <property type="term" value="F:NADP binding"/>
    <property type="evidence" value="ECO:0007669"/>
    <property type="project" value="InterPro"/>
</dbReference>
<dbReference type="AlphaFoldDB" id="A0A645EZ61"/>
<keyword evidence="4" id="KW-0560">Oxidoreductase</keyword>
<evidence type="ECO:0000313" key="6">
    <source>
        <dbReference type="EMBL" id="MPN05693.1"/>
    </source>
</evidence>
<comment type="caution">
    <text evidence="6">The sequence shown here is derived from an EMBL/GenBank/DDBJ whole genome shotgun (WGS) entry which is preliminary data.</text>
</comment>
<proteinExistence type="predicted"/>
<feature type="domain" description="Bacterial bifunctional deaminase-reductase C-terminal" evidence="5">
    <location>
        <begin position="64"/>
        <end position="268"/>
    </location>
</feature>
<organism evidence="6">
    <name type="scientific">bioreactor metagenome</name>
    <dbReference type="NCBI Taxonomy" id="1076179"/>
    <lineage>
        <taxon>unclassified sequences</taxon>
        <taxon>metagenomes</taxon>
        <taxon>ecological metagenomes</taxon>
    </lineage>
</organism>
<evidence type="ECO:0000256" key="3">
    <source>
        <dbReference type="ARBA" id="ARBA00022857"/>
    </source>
</evidence>
<dbReference type="InterPro" id="IPR004794">
    <property type="entry name" value="Eubact_RibD"/>
</dbReference>
<dbReference type="SUPFAM" id="SSF53597">
    <property type="entry name" value="Dihydrofolate reductase-like"/>
    <property type="match status" value="1"/>
</dbReference>
<dbReference type="GO" id="GO:0008835">
    <property type="term" value="F:diaminohydroxyphosphoribosylaminopyrimidine deaminase activity"/>
    <property type="evidence" value="ECO:0007669"/>
    <property type="project" value="InterPro"/>
</dbReference>
<keyword evidence="3" id="KW-0521">NADP</keyword>
<dbReference type="InterPro" id="IPR002734">
    <property type="entry name" value="RibDG_C"/>
</dbReference>
<dbReference type="GO" id="GO:0009231">
    <property type="term" value="P:riboflavin biosynthetic process"/>
    <property type="evidence" value="ECO:0007669"/>
    <property type="project" value="UniProtKB-UniPathway"/>
</dbReference>
<dbReference type="Gene3D" id="3.40.430.10">
    <property type="entry name" value="Dihydrofolate Reductase, subunit A"/>
    <property type="match status" value="1"/>
</dbReference>
<dbReference type="NCBIfam" id="TIGR00227">
    <property type="entry name" value="ribD_Cterm"/>
    <property type="match status" value="1"/>
</dbReference>
<dbReference type="UniPathway" id="UPA00275">
    <property type="reaction ID" value="UER00402"/>
</dbReference>
<protein>
    <recommendedName>
        <fullName evidence="2">5-amino-6-(5-phosphoribosylamino)uracil reductase</fullName>
        <ecNumber evidence="2">1.1.1.193</ecNumber>
    </recommendedName>
</protein>
<dbReference type="Gene3D" id="3.40.140.10">
    <property type="entry name" value="Cytidine Deaminase, domain 2"/>
    <property type="match status" value="1"/>
</dbReference>
<dbReference type="InterPro" id="IPR024072">
    <property type="entry name" value="DHFR-like_dom_sf"/>
</dbReference>
<dbReference type="EMBL" id="VSSQ01051606">
    <property type="protein sequence ID" value="MPN05693.1"/>
    <property type="molecule type" value="Genomic_DNA"/>
</dbReference>
<dbReference type="InterPro" id="IPR011549">
    <property type="entry name" value="RibD_C"/>
</dbReference>
<reference evidence="6" key="1">
    <citation type="submission" date="2019-08" db="EMBL/GenBank/DDBJ databases">
        <authorList>
            <person name="Kucharzyk K."/>
            <person name="Murdoch R.W."/>
            <person name="Higgins S."/>
            <person name="Loffler F."/>
        </authorList>
    </citation>
    <scope>NUCLEOTIDE SEQUENCE</scope>
</reference>
<dbReference type="Pfam" id="PF01872">
    <property type="entry name" value="RibD_C"/>
    <property type="match status" value="1"/>
</dbReference>
<dbReference type="InterPro" id="IPR050765">
    <property type="entry name" value="Riboflavin_Biosynth_HTPR"/>
</dbReference>
<dbReference type="SUPFAM" id="SSF53927">
    <property type="entry name" value="Cytidine deaminase-like"/>
    <property type="match status" value="1"/>
</dbReference>
<name>A0A645EZ61_9ZZZZ</name>